<protein>
    <submittedName>
        <fullName evidence="4">FAD dependent oxidoreductase</fullName>
    </submittedName>
</protein>
<dbReference type="Gene3D" id="1.10.10.1100">
    <property type="entry name" value="BFD-like [2Fe-2S]-binding domain"/>
    <property type="match status" value="1"/>
</dbReference>
<feature type="domain" description="FAD dependent oxidoreductase" evidence="2">
    <location>
        <begin position="6"/>
        <end position="368"/>
    </location>
</feature>
<evidence type="ECO:0000313" key="5">
    <source>
        <dbReference type="Proteomes" id="UP000195514"/>
    </source>
</evidence>
<accession>A0A1Y6K180</accession>
<dbReference type="Gene3D" id="3.30.9.10">
    <property type="entry name" value="D-Amino Acid Oxidase, subunit A, domain 2"/>
    <property type="match status" value="1"/>
</dbReference>
<proteinExistence type="predicted"/>
<dbReference type="KEGG" id="abat:CFX1CAM_0338"/>
<evidence type="ECO:0000259" key="2">
    <source>
        <dbReference type="Pfam" id="PF01266"/>
    </source>
</evidence>
<dbReference type="InterPro" id="IPR052745">
    <property type="entry name" value="G3P_Oxidase/Oxidoreductase"/>
</dbReference>
<dbReference type="PANTHER" id="PTHR42720">
    <property type="entry name" value="GLYCEROL-3-PHOSPHATE DEHYDROGENASE"/>
    <property type="match status" value="1"/>
</dbReference>
<dbReference type="Pfam" id="PF04324">
    <property type="entry name" value="Fer2_BFD"/>
    <property type="match status" value="1"/>
</dbReference>
<organism evidence="4 5">
    <name type="scientific">Candidatus Brevifilum fermentans</name>
    <dbReference type="NCBI Taxonomy" id="1986204"/>
    <lineage>
        <taxon>Bacteria</taxon>
        <taxon>Bacillati</taxon>
        <taxon>Chloroflexota</taxon>
        <taxon>Anaerolineae</taxon>
        <taxon>Anaerolineales</taxon>
        <taxon>Anaerolineaceae</taxon>
        <taxon>Candidatus Brevifilum</taxon>
    </lineage>
</organism>
<feature type="domain" description="BFD-like [2Fe-2S]-binding" evidence="3">
    <location>
        <begin position="414"/>
        <end position="467"/>
    </location>
</feature>
<evidence type="ECO:0000256" key="1">
    <source>
        <dbReference type="SAM" id="Phobius"/>
    </source>
</evidence>
<sequence length="505" mass="54889">MPKTYDVIIIGAGIVGSLVARFLSRYKLDILLIEKEVDVGMGTSSANSAILHAGYDPPTGSNKALTNVMAVEMWPGLSQELGIKYERCGDFVVAVNEEEAQVLEELLERGRRNGVPGLEIISGKELRQREPLIRPDVVAALWAPTGAISDPFAATVAAAENAVMNGVELMLETAFEDFIIEGTRIIGVRTNRGEFLSRWTVNAAGLYADEVMHQAGVRPEFVIKPRRGEYVILDQADFKLTQLTVFFPTPTDKGKGIVVGGTLHGNVIVGPNANFVDSKENKAMTTEGIQEIWEGGNKLLPAIKRKHIIAQFAGLRATGNAPSPNPDINYNQDFIIEIPDHVSGLVNLGGIESPGFTAAPAIALKVIELLQGAGEVLVEKTDWNPVRVPRPVFRNLSRNEQAALIARDPAYGRIVCRCETVTEGEIRAEIHAPIPATTYDAIKRRTWTGTGRCQGGFDMPRVVAILAEELGLTPEEITKKGGASNFLSRRTKDVDQDHLSVEALI</sequence>
<dbReference type="InterPro" id="IPR036188">
    <property type="entry name" value="FAD/NAD-bd_sf"/>
</dbReference>
<keyword evidence="1" id="KW-1133">Transmembrane helix</keyword>
<keyword evidence="1" id="KW-0472">Membrane</keyword>
<keyword evidence="5" id="KW-1185">Reference proteome</keyword>
<feature type="transmembrane region" description="Helical" evidence="1">
    <location>
        <begin position="6"/>
        <end position="23"/>
    </location>
</feature>
<dbReference type="PANTHER" id="PTHR42720:SF1">
    <property type="entry name" value="GLYCEROL 3-PHOSPHATE OXIDASE"/>
    <property type="match status" value="1"/>
</dbReference>
<dbReference type="InterPro" id="IPR041854">
    <property type="entry name" value="BFD-like_2Fe2S-bd_dom_sf"/>
</dbReference>
<dbReference type="RefSeq" id="WP_197687146.1">
    <property type="nucleotide sequence ID" value="NZ_LT859958.1"/>
</dbReference>
<keyword evidence="1" id="KW-0812">Transmembrane</keyword>
<dbReference type="InterPro" id="IPR006076">
    <property type="entry name" value="FAD-dep_OxRdtase"/>
</dbReference>
<evidence type="ECO:0000259" key="3">
    <source>
        <dbReference type="Pfam" id="PF04324"/>
    </source>
</evidence>
<reference evidence="5" key="1">
    <citation type="submission" date="2017-05" db="EMBL/GenBank/DDBJ databases">
        <authorList>
            <person name="Kirkegaard R."/>
            <person name="Mcilroy J S."/>
        </authorList>
    </citation>
    <scope>NUCLEOTIDE SEQUENCE [LARGE SCALE GENOMIC DNA]</scope>
</reference>
<dbReference type="Proteomes" id="UP000195514">
    <property type="component" value="Chromosome I"/>
</dbReference>
<dbReference type="SUPFAM" id="SSF54373">
    <property type="entry name" value="FAD-linked reductases, C-terminal domain"/>
    <property type="match status" value="1"/>
</dbReference>
<dbReference type="EMBL" id="LT859958">
    <property type="protein sequence ID" value="SMX53404.1"/>
    <property type="molecule type" value="Genomic_DNA"/>
</dbReference>
<dbReference type="InterPro" id="IPR007419">
    <property type="entry name" value="BFD-like_2Fe2S-bd_dom"/>
</dbReference>
<dbReference type="Gene3D" id="3.50.50.60">
    <property type="entry name" value="FAD/NAD(P)-binding domain"/>
    <property type="match status" value="1"/>
</dbReference>
<dbReference type="AlphaFoldDB" id="A0A1Y6K180"/>
<evidence type="ECO:0000313" key="4">
    <source>
        <dbReference type="EMBL" id="SMX53404.1"/>
    </source>
</evidence>
<gene>
    <name evidence="4" type="ORF">CFX1CAM_0338</name>
</gene>
<dbReference type="CDD" id="cd19946">
    <property type="entry name" value="GlpA-like_Fer2_BFD-like"/>
    <property type="match status" value="1"/>
</dbReference>
<name>A0A1Y6K180_9CHLR</name>
<dbReference type="Pfam" id="PF01266">
    <property type="entry name" value="DAO"/>
    <property type="match status" value="1"/>
</dbReference>
<dbReference type="SUPFAM" id="SSF51905">
    <property type="entry name" value="FAD/NAD(P)-binding domain"/>
    <property type="match status" value="1"/>
</dbReference>